<dbReference type="GO" id="GO:0005525">
    <property type="term" value="F:GTP binding"/>
    <property type="evidence" value="ECO:0007669"/>
    <property type="project" value="UniProtKB-KW"/>
</dbReference>
<dbReference type="EMBL" id="LRBP01000017">
    <property type="protein sequence ID" value="OII73176.1"/>
    <property type="molecule type" value="Genomic_DNA"/>
</dbReference>
<accession>A0A1J4MG58</accession>
<evidence type="ECO:0000256" key="1">
    <source>
        <dbReference type="ARBA" id="ARBA00007756"/>
    </source>
</evidence>
<comment type="similarity">
    <text evidence="1">Belongs to the GTR/RAG GTP-binding protein family.</text>
</comment>
<evidence type="ECO:0000256" key="2">
    <source>
        <dbReference type="ARBA" id="ARBA00022741"/>
    </source>
</evidence>
<evidence type="ECO:0000256" key="3">
    <source>
        <dbReference type="ARBA" id="ARBA00023134"/>
    </source>
</evidence>
<keyword evidence="5" id="KW-1185">Reference proteome</keyword>
<dbReference type="Gene3D" id="3.30.450.190">
    <property type="match status" value="1"/>
</dbReference>
<dbReference type="SUPFAM" id="SSF52540">
    <property type="entry name" value="P-loop containing nucleoside triphosphate hydrolases"/>
    <property type="match status" value="1"/>
</dbReference>
<dbReference type="GO" id="GO:0005764">
    <property type="term" value="C:lysosome"/>
    <property type="evidence" value="ECO:0007669"/>
    <property type="project" value="TreeGrafter"/>
</dbReference>
<dbReference type="VEuPathDB" id="CryptoDB:cubi_02408"/>
<evidence type="ECO:0000313" key="5">
    <source>
        <dbReference type="Proteomes" id="UP000186176"/>
    </source>
</evidence>
<dbReference type="GO" id="GO:0010507">
    <property type="term" value="P:negative regulation of autophagy"/>
    <property type="evidence" value="ECO:0007669"/>
    <property type="project" value="TreeGrafter"/>
</dbReference>
<dbReference type="InterPro" id="IPR027417">
    <property type="entry name" value="P-loop_NTPase"/>
</dbReference>
<dbReference type="GeneID" id="39979198"/>
<name>A0A1J4MG58_9CRYT</name>
<dbReference type="CDD" id="cd11384">
    <property type="entry name" value="RagA_like"/>
    <property type="match status" value="1"/>
</dbReference>
<keyword evidence="3" id="KW-0342">GTP-binding</keyword>
<organism evidence="4 5">
    <name type="scientific">Cryptosporidium ubiquitum</name>
    <dbReference type="NCBI Taxonomy" id="857276"/>
    <lineage>
        <taxon>Eukaryota</taxon>
        <taxon>Sar</taxon>
        <taxon>Alveolata</taxon>
        <taxon>Apicomplexa</taxon>
        <taxon>Conoidasida</taxon>
        <taxon>Coccidia</taxon>
        <taxon>Eucoccidiorida</taxon>
        <taxon>Eimeriorina</taxon>
        <taxon>Cryptosporidiidae</taxon>
        <taxon>Cryptosporidium</taxon>
    </lineage>
</organism>
<dbReference type="GO" id="GO:1990131">
    <property type="term" value="C:Gtr1-Gtr2 GTPase complex"/>
    <property type="evidence" value="ECO:0007669"/>
    <property type="project" value="TreeGrafter"/>
</dbReference>
<sequence length="324" mass="37468">MMNSDRKKVLLMGRAGAGKTSMRSIIFANYLPKDTSRLTATNNIEHSHLRFFGNMVLSLWDCGGQDIFMENYFESQREHIFRNTEVLIYVLEVRKKDDYSSKQIKKDLDQDFAYFKSTIENLKLLSPQSHLFCLVHKMDKLSVNDRESAIDYYEREIGKIAANMKYRVFPTTIWDETLFAAWSEIVYALIPNVGLLEKNLKILAESCNAVELVLFEKSTFLVISHADNLNTLDSKHHRSRFERISNICKQFKLTCAKSQTNFVGINLETPHFSSIIKRFTQNSYILVVINDKSVTSASALYNIEYARDHFETIIASHLNSEINK</sequence>
<evidence type="ECO:0000313" key="4">
    <source>
        <dbReference type="EMBL" id="OII73176.1"/>
    </source>
</evidence>
<dbReference type="PANTHER" id="PTHR11259:SF1">
    <property type="entry name" value="RAS-RELATED GTP-BINDING PROTEIN"/>
    <property type="match status" value="1"/>
</dbReference>
<dbReference type="Pfam" id="PF04670">
    <property type="entry name" value="Gtr1_RagA"/>
    <property type="match status" value="1"/>
</dbReference>
<dbReference type="RefSeq" id="XP_028874540.1">
    <property type="nucleotide sequence ID" value="XM_029019419.1"/>
</dbReference>
<dbReference type="GO" id="GO:1904263">
    <property type="term" value="P:positive regulation of TORC1 signaling"/>
    <property type="evidence" value="ECO:0007669"/>
    <property type="project" value="TreeGrafter"/>
</dbReference>
<dbReference type="InterPro" id="IPR006762">
    <property type="entry name" value="Gtr1_RagA"/>
</dbReference>
<dbReference type="PANTHER" id="PTHR11259">
    <property type="entry name" value="RAS-RELATED GTP BINDING RAG/GTR YEAST"/>
    <property type="match status" value="1"/>
</dbReference>
<protein>
    <submittedName>
        <fullName evidence="4">Uncharacterized protein</fullName>
    </submittedName>
</protein>
<comment type="caution">
    <text evidence="4">The sequence shown here is derived from an EMBL/GenBank/DDBJ whole genome shotgun (WGS) entry which is preliminary data.</text>
</comment>
<dbReference type="OrthoDB" id="10020193at2759"/>
<proteinExistence type="inferred from homology"/>
<reference evidence="4 5" key="1">
    <citation type="submission" date="2016-10" db="EMBL/GenBank/DDBJ databases">
        <title>Reductive evolution of mitochondrial metabolism and differential evolution of invasion-related proteins in Cryptosporidium.</title>
        <authorList>
            <person name="Liu S."/>
            <person name="Roellig D.M."/>
            <person name="Guo Y."/>
            <person name="Li N."/>
            <person name="Frace M.A."/>
            <person name="Tang K."/>
            <person name="Zhang L."/>
            <person name="Feng Y."/>
            <person name="Xiao L."/>
        </authorList>
    </citation>
    <scope>NUCLEOTIDE SEQUENCE [LARGE SCALE GENOMIC DNA]</scope>
    <source>
        <strain evidence="4">39726</strain>
    </source>
</reference>
<gene>
    <name evidence="4" type="ORF">cubi_02408</name>
</gene>
<dbReference type="Gene3D" id="3.40.50.300">
    <property type="entry name" value="P-loop containing nucleotide triphosphate hydrolases"/>
    <property type="match status" value="1"/>
</dbReference>
<keyword evidence="2" id="KW-0547">Nucleotide-binding</keyword>
<dbReference type="InterPro" id="IPR039397">
    <property type="entry name" value="RagA/B"/>
</dbReference>
<dbReference type="GO" id="GO:0003924">
    <property type="term" value="F:GTPase activity"/>
    <property type="evidence" value="ECO:0007669"/>
    <property type="project" value="TreeGrafter"/>
</dbReference>
<dbReference type="AlphaFoldDB" id="A0A1J4MG58"/>
<dbReference type="Proteomes" id="UP000186176">
    <property type="component" value="Unassembled WGS sequence"/>
</dbReference>
<dbReference type="GO" id="GO:0005634">
    <property type="term" value="C:nucleus"/>
    <property type="evidence" value="ECO:0007669"/>
    <property type="project" value="TreeGrafter"/>
</dbReference>
<dbReference type="GO" id="GO:0009267">
    <property type="term" value="P:cellular response to starvation"/>
    <property type="evidence" value="ECO:0007669"/>
    <property type="project" value="TreeGrafter"/>
</dbReference>